<feature type="region of interest" description="Disordered" evidence="3">
    <location>
        <begin position="209"/>
        <end position="236"/>
    </location>
</feature>
<dbReference type="Pfam" id="PF08139">
    <property type="entry name" value="LPAM_1"/>
    <property type="match status" value="1"/>
</dbReference>
<sequence>MKRLITTLVAMLALSGCTTTHISGDSFVHKQEPLEKNIALIVTGNQNDRHASKKVIEEFTNVFERYKVHDVSYPAQIAFSKDDSAILENAVRAKFGEEAVSVIILGANGSKTTSYQHNSGPTMCNKYGNGVICNDHSTTTSTDTERHQLEISIYSNDGEETYTASYSVFDERASSGPSGLVNAFKTGALHRVLKAFRIDLINKRLAKPPYTPEQAREARKERIEQMRQSFHKESKT</sequence>
<dbReference type="RefSeq" id="WP_095504021.1">
    <property type="nucleotide sequence ID" value="NZ_BSNC01000005.1"/>
</dbReference>
<reference evidence="5" key="2">
    <citation type="submission" date="2023-01" db="EMBL/GenBank/DDBJ databases">
        <title>Draft genome sequence of Paraferrimonas sedimenticola strain NBRC 101628.</title>
        <authorList>
            <person name="Sun Q."/>
            <person name="Mori K."/>
        </authorList>
    </citation>
    <scope>NUCLEOTIDE SEQUENCE</scope>
    <source>
        <strain evidence="5">NBRC 101628</strain>
    </source>
</reference>
<protein>
    <recommendedName>
        <fullName evidence="1">Type IV secretion system putative lipoprotein virB7</fullName>
    </recommendedName>
</protein>
<gene>
    <name evidence="5" type="ORF">GCM10007895_20080</name>
</gene>
<evidence type="ECO:0000313" key="5">
    <source>
        <dbReference type="EMBL" id="GLP96702.1"/>
    </source>
</evidence>
<dbReference type="InterPro" id="IPR012640">
    <property type="entry name" value="Membr_lipoprot_lipid_attach_CS"/>
</dbReference>
<comment type="caution">
    <text evidence="5">The sequence shown here is derived from an EMBL/GenBank/DDBJ whole genome shotgun (WGS) entry which is preliminary data.</text>
</comment>
<evidence type="ECO:0000256" key="1">
    <source>
        <dbReference type="ARBA" id="ARBA00017922"/>
    </source>
</evidence>
<dbReference type="PROSITE" id="PS51257">
    <property type="entry name" value="PROKAR_LIPOPROTEIN"/>
    <property type="match status" value="1"/>
</dbReference>
<keyword evidence="6" id="KW-1185">Reference proteome</keyword>
<evidence type="ECO:0000256" key="4">
    <source>
        <dbReference type="SAM" id="SignalP"/>
    </source>
</evidence>
<accession>A0AA37W1T0</accession>
<dbReference type="AlphaFoldDB" id="A0AA37W1T0"/>
<name>A0AA37W1T0_9GAMM</name>
<proteinExistence type="predicted"/>
<reference evidence="5" key="1">
    <citation type="journal article" date="2014" name="Int. J. Syst. Evol. Microbiol.">
        <title>Complete genome sequence of Corynebacterium casei LMG S-19264T (=DSM 44701T), isolated from a smear-ripened cheese.</title>
        <authorList>
            <consortium name="US DOE Joint Genome Institute (JGI-PGF)"/>
            <person name="Walter F."/>
            <person name="Albersmeier A."/>
            <person name="Kalinowski J."/>
            <person name="Ruckert C."/>
        </authorList>
    </citation>
    <scope>NUCLEOTIDE SEQUENCE</scope>
    <source>
        <strain evidence="5">NBRC 101628</strain>
    </source>
</reference>
<organism evidence="5 6">
    <name type="scientific">Paraferrimonas sedimenticola</name>
    <dbReference type="NCBI Taxonomy" id="375674"/>
    <lineage>
        <taxon>Bacteria</taxon>
        <taxon>Pseudomonadati</taxon>
        <taxon>Pseudomonadota</taxon>
        <taxon>Gammaproteobacteria</taxon>
        <taxon>Alteromonadales</taxon>
        <taxon>Ferrimonadaceae</taxon>
        <taxon>Paraferrimonas</taxon>
    </lineage>
</organism>
<evidence type="ECO:0000256" key="3">
    <source>
        <dbReference type="SAM" id="MobiDB-lite"/>
    </source>
</evidence>
<feature type="signal peptide" evidence="4">
    <location>
        <begin position="1"/>
        <end position="22"/>
    </location>
</feature>
<evidence type="ECO:0000313" key="6">
    <source>
        <dbReference type="Proteomes" id="UP001161422"/>
    </source>
</evidence>
<evidence type="ECO:0000256" key="2">
    <source>
        <dbReference type="ARBA" id="ARBA00022729"/>
    </source>
</evidence>
<dbReference type="Proteomes" id="UP001161422">
    <property type="component" value="Unassembled WGS sequence"/>
</dbReference>
<dbReference type="EMBL" id="BSNC01000005">
    <property type="protein sequence ID" value="GLP96702.1"/>
    <property type="molecule type" value="Genomic_DNA"/>
</dbReference>
<feature type="chain" id="PRO_5041454231" description="Type IV secretion system putative lipoprotein virB7" evidence="4">
    <location>
        <begin position="23"/>
        <end position="236"/>
    </location>
</feature>
<keyword evidence="2 4" id="KW-0732">Signal</keyword>
<feature type="compositionally biased region" description="Basic and acidic residues" evidence="3">
    <location>
        <begin position="214"/>
        <end position="236"/>
    </location>
</feature>